<geneLocation type="plasmid" evidence="3">
    <name>pve_Plasmid</name>
</geneLocation>
<feature type="domain" description="YagK/YfjJ C-terminal" evidence="1">
    <location>
        <begin position="57"/>
        <end position="241"/>
    </location>
</feature>
<gene>
    <name evidence="2" type="ORF">PVE_P0093</name>
</gene>
<dbReference type="EMBL" id="LT599585">
    <property type="protein sequence ID" value="SBW85137.1"/>
    <property type="molecule type" value="Genomic_DNA"/>
</dbReference>
<protein>
    <submittedName>
        <fullName evidence="2">Transposase</fullName>
    </submittedName>
</protein>
<dbReference type="InterPro" id="IPR057271">
    <property type="entry name" value="YagK_YfjJ_C"/>
</dbReference>
<organism evidence="2 3">
    <name type="scientific">Pseudomonas veronii 1YdBTEX2</name>
    <dbReference type="NCBI Taxonomy" id="1295141"/>
    <lineage>
        <taxon>Bacteria</taxon>
        <taxon>Pseudomonadati</taxon>
        <taxon>Pseudomonadota</taxon>
        <taxon>Gammaproteobacteria</taxon>
        <taxon>Pseudomonadales</taxon>
        <taxon>Pseudomonadaceae</taxon>
        <taxon>Pseudomonas</taxon>
    </lineage>
</organism>
<evidence type="ECO:0000313" key="3">
    <source>
        <dbReference type="Proteomes" id="UP000245431"/>
    </source>
</evidence>
<proteinExistence type="predicted"/>
<dbReference type="Pfam" id="PF11726">
    <property type="entry name" value="YagK_YfjJ_C"/>
    <property type="match status" value="1"/>
</dbReference>
<keyword evidence="2" id="KW-0614">Plasmid</keyword>
<dbReference type="Proteomes" id="UP000245431">
    <property type="component" value="Plasmid PVE_plasmid"/>
</dbReference>
<dbReference type="AlphaFoldDB" id="A0A1D3KA04"/>
<evidence type="ECO:0000313" key="2">
    <source>
        <dbReference type="EMBL" id="SBW85137.1"/>
    </source>
</evidence>
<reference evidence="3" key="1">
    <citation type="submission" date="2016-07" db="EMBL/GenBank/DDBJ databases">
        <authorList>
            <person name="Florea S."/>
            <person name="Webb J.S."/>
            <person name="Jaromczyk J."/>
            <person name="Schardl C.L."/>
        </authorList>
    </citation>
    <scope>NUCLEOTIDE SEQUENCE [LARGE SCALE GENOMIC DNA]</scope>
    <source>
        <strain evidence="3">1YdBTEX2</strain>
        <plasmid evidence="3">Plasmid pve_Plasmid</plasmid>
    </source>
</reference>
<sequence length="243" mass="28091">MLNDSNTTRRYPLRHPDNTNLHLYYGDTYAGQPLQVKVGPFVEKYLFRTEQTIGLALQQYPRVLAFRMDLRLPVGISLPEYAYTNEVMSRFIESFKAKIEHNRDKAREGNRYAHTSKVRYVWAREVGQEGGRPHYHLLFLLNRDAFYTVGRLQSASPNMISRLEEAWASALGLTLGEVQGLVHIPDNETYRIDRDFRERRVVGSNSKVRVDELPALFHRASYLCKAATKSYGDRQRGFDTSKG</sequence>
<name>A0A1D3KA04_PSEVE</name>
<accession>A0A1D3KA04</accession>
<evidence type="ECO:0000259" key="1">
    <source>
        <dbReference type="Pfam" id="PF11726"/>
    </source>
</evidence>